<feature type="domain" description="Fe/B12 periplasmic-binding" evidence="5">
    <location>
        <begin position="54"/>
        <end position="331"/>
    </location>
</feature>
<dbReference type="PROSITE" id="PS50983">
    <property type="entry name" value="FE_B12_PBP"/>
    <property type="match status" value="1"/>
</dbReference>
<comment type="caution">
    <text evidence="6">The sequence shown here is derived from an EMBL/GenBank/DDBJ whole genome shotgun (WGS) entry which is preliminary data.</text>
</comment>
<name>A0ABP4UTS0_9ACTN</name>
<gene>
    <name evidence="6" type="ORF">GCM10009745_66020</name>
</gene>
<dbReference type="InterPro" id="IPR002491">
    <property type="entry name" value="ABC_transptr_periplasmic_BD"/>
</dbReference>
<evidence type="ECO:0000256" key="3">
    <source>
        <dbReference type="ARBA" id="ARBA00022448"/>
    </source>
</evidence>
<dbReference type="Gene3D" id="3.40.50.1980">
    <property type="entry name" value="Nitrogenase molybdenum iron protein domain"/>
    <property type="match status" value="2"/>
</dbReference>
<sequence length="331" mass="35563">MLSRRSLLLGAGAAVVLSACSNSEDPQDLGGAATGPWDFTDDRGVKITRPSRPTTLVAQIQSAAALWDLGLRPVGTFGKAKKADGTADILAGSVDLSKVTSFSETWGEFSVEKFAALKPDLLIAPIHIPNELWYVPKESVTAIEAISPTLGVDYRERSVDTVIDRYAELAAALGADLKAEPVLKAKADFATASKALSDLAGRQKGLKVLFVSGAKDGLYFGNPAAFSDLSLLKKLGVGFVTPDFDPKEPHWENVSWELADKYPADVILYDARNAEAFTVDRAKYPTFARLPAVRANQVFAWNPETPTSWAQFAPALRQLTADLGKVRPITG</sequence>
<evidence type="ECO:0000313" key="7">
    <source>
        <dbReference type="Proteomes" id="UP001500280"/>
    </source>
</evidence>
<dbReference type="SUPFAM" id="SSF53807">
    <property type="entry name" value="Helical backbone' metal receptor"/>
    <property type="match status" value="1"/>
</dbReference>
<evidence type="ECO:0000313" key="6">
    <source>
        <dbReference type="EMBL" id="GAA1708923.1"/>
    </source>
</evidence>
<comment type="subcellular location">
    <subcellularLocation>
        <location evidence="1">Cell envelope</location>
    </subcellularLocation>
</comment>
<dbReference type="PANTHER" id="PTHR30532:SF24">
    <property type="entry name" value="FERRIC ENTEROBACTIN-BINDING PERIPLASMIC PROTEIN FEPB"/>
    <property type="match status" value="1"/>
</dbReference>
<evidence type="ECO:0000256" key="1">
    <source>
        <dbReference type="ARBA" id="ARBA00004196"/>
    </source>
</evidence>
<keyword evidence="7" id="KW-1185">Reference proteome</keyword>
<keyword evidence="3" id="KW-0813">Transport</keyword>
<proteinExistence type="inferred from homology"/>
<organism evidence="6 7">
    <name type="scientific">Kribbella yunnanensis</name>
    <dbReference type="NCBI Taxonomy" id="190194"/>
    <lineage>
        <taxon>Bacteria</taxon>
        <taxon>Bacillati</taxon>
        <taxon>Actinomycetota</taxon>
        <taxon>Actinomycetes</taxon>
        <taxon>Propionibacteriales</taxon>
        <taxon>Kribbellaceae</taxon>
        <taxon>Kribbella</taxon>
    </lineage>
</organism>
<evidence type="ECO:0000256" key="2">
    <source>
        <dbReference type="ARBA" id="ARBA00008814"/>
    </source>
</evidence>
<evidence type="ECO:0000259" key="5">
    <source>
        <dbReference type="PROSITE" id="PS50983"/>
    </source>
</evidence>
<dbReference type="Proteomes" id="UP001500280">
    <property type="component" value="Unassembled WGS sequence"/>
</dbReference>
<reference evidence="7" key="1">
    <citation type="journal article" date="2019" name="Int. J. Syst. Evol. Microbiol.">
        <title>The Global Catalogue of Microorganisms (GCM) 10K type strain sequencing project: providing services to taxonomists for standard genome sequencing and annotation.</title>
        <authorList>
            <consortium name="The Broad Institute Genomics Platform"/>
            <consortium name="The Broad Institute Genome Sequencing Center for Infectious Disease"/>
            <person name="Wu L."/>
            <person name="Ma J."/>
        </authorList>
    </citation>
    <scope>NUCLEOTIDE SEQUENCE [LARGE SCALE GENOMIC DNA]</scope>
    <source>
        <strain evidence="7">JCM 14307</strain>
    </source>
</reference>
<keyword evidence="4" id="KW-0732">Signal</keyword>
<comment type="similarity">
    <text evidence="2">Belongs to the bacterial solute-binding protein 8 family.</text>
</comment>
<accession>A0ABP4UTS0</accession>
<dbReference type="Pfam" id="PF01497">
    <property type="entry name" value="Peripla_BP_2"/>
    <property type="match status" value="1"/>
</dbReference>
<dbReference type="RefSeq" id="WP_344160817.1">
    <property type="nucleotide sequence ID" value="NZ_BAAANF010000022.1"/>
</dbReference>
<protein>
    <submittedName>
        <fullName evidence="6">ABC transporter substrate-binding protein</fullName>
    </submittedName>
</protein>
<dbReference type="PROSITE" id="PS51257">
    <property type="entry name" value="PROKAR_LIPOPROTEIN"/>
    <property type="match status" value="1"/>
</dbReference>
<dbReference type="PANTHER" id="PTHR30532">
    <property type="entry name" value="IRON III DICITRATE-BINDING PERIPLASMIC PROTEIN"/>
    <property type="match status" value="1"/>
</dbReference>
<dbReference type="EMBL" id="BAAANF010000022">
    <property type="protein sequence ID" value="GAA1708923.1"/>
    <property type="molecule type" value="Genomic_DNA"/>
</dbReference>
<evidence type="ECO:0000256" key="4">
    <source>
        <dbReference type="ARBA" id="ARBA00022729"/>
    </source>
</evidence>
<dbReference type="InterPro" id="IPR051313">
    <property type="entry name" value="Bact_iron-sidero_bind"/>
</dbReference>